<dbReference type="GO" id="GO:0046491">
    <property type="term" value="P:L-methylmalonyl-CoA metabolic process"/>
    <property type="evidence" value="ECO:0007669"/>
    <property type="project" value="TreeGrafter"/>
</dbReference>
<keyword evidence="3" id="KW-0456">Lyase</keyword>
<sequence>MSAGKIIGLQHLAINVTDLEAARTFYGELLGLPELPRPDSVAEQFRSIWYLLGNAELHVVENPEFKPLKSPLGPHFAVACDDFAAASQRFVDSGATLVFGPGKGMDGIERVVLKDPTGNIVEVIDLPLHG</sequence>
<dbReference type="PROSITE" id="PS51819">
    <property type="entry name" value="VOC"/>
    <property type="match status" value="1"/>
</dbReference>
<dbReference type="EMBL" id="JACHWY010000002">
    <property type="protein sequence ID" value="MBB3047717.1"/>
    <property type="molecule type" value="Genomic_DNA"/>
</dbReference>
<organism evidence="3 4">
    <name type="scientific">Litorivivens lipolytica</name>
    <dbReference type="NCBI Taxonomy" id="1524264"/>
    <lineage>
        <taxon>Bacteria</taxon>
        <taxon>Pseudomonadati</taxon>
        <taxon>Pseudomonadota</taxon>
        <taxon>Gammaproteobacteria</taxon>
        <taxon>Litorivivens</taxon>
    </lineage>
</organism>
<comment type="caution">
    <text evidence="3">The sequence shown here is derived from an EMBL/GenBank/DDBJ whole genome shotgun (WGS) entry which is preliminary data.</text>
</comment>
<keyword evidence="1" id="KW-0479">Metal-binding</keyword>
<protein>
    <submittedName>
        <fullName evidence="3">Catechol 2,3-dioxygenase-like lactoylglutathione lyase family enzyme</fullName>
    </submittedName>
</protein>
<evidence type="ECO:0000313" key="3">
    <source>
        <dbReference type="EMBL" id="MBB3047717.1"/>
    </source>
</evidence>
<dbReference type="AlphaFoldDB" id="A0A7W4Z619"/>
<dbReference type="GO" id="GO:0004493">
    <property type="term" value="F:methylmalonyl-CoA epimerase activity"/>
    <property type="evidence" value="ECO:0007669"/>
    <property type="project" value="TreeGrafter"/>
</dbReference>
<name>A0A7W4Z619_9GAMM</name>
<dbReference type="Gene3D" id="3.10.180.10">
    <property type="entry name" value="2,3-Dihydroxybiphenyl 1,2-Dioxygenase, domain 1"/>
    <property type="match status" value="1"/>
</dbReference>
<dbReference type="Pfam" id="PF00903">
    <property type="entry name" value="Glyoxalase"/>
    <property type="match status" value="1"/>
</dbReference>
<dbReference type="PANTHER" id="PTHR43048:SF3">
    <property type="entry name" value="METHYLMALONYL-COA EPIMERASE, MITOCHONDRIAL"/>
    <property type="match status" value="1"/>
</dbReference>
<dbReference type="InterPro" id="IPR051785">
    <property type="entry name" value="MMCE/EMCE_epimerase"/>
</dbReference>
<dbReference type="RefSeq" id="WP_183410481.1">
    <property type="nucleotide sequence ID" value="NZ_JACHWY010000002.1"/>
</dbReference>
<evidence type="ECO:0000256" key="1">
    <source>
        <dbReference type="ARBA" id="ARBA00022723"/>
    </source>
</evidence>
<evidence type="ECO:0000259" key="2">
    <source>
        <dbReference type="PROSITE" id="PS51819"/>
    </source>
</evidence>
<dbReference type="SUPFAM" id="SSF54593">
    <property type="entry name" value="Glyoxalase/Bleomycin resistance protein/Dihydroxybiphenyl dioxygenase"/>
    <property type="match status" value="1"/>
</dbReference>
<dbReference type="PANTHER" id="PTHR43048">
    <property type="entry name" value="METHYLMALONYL-COA EPIMERASE"/>
    <property type="match status" value="1"/>
</dbReference>
<accession>A0A7W4Z619</accession>
<proteinExistence type="predicted"/>
<reference evidence="3 4" key="1">
    <citation type="submission" date="2020-08" db="EMBL/GenBank/DDBJ databases">
        <title>Genomic Encyclopedia of Type Strains, Phase III (KMG-III): the genomes of soil and plant-associated and newly described type strains.</title>
        <authorList>
            <person name="Whitman W."/>
        </authorList>
    </citation>
    <scope>NUCLEOTIDE SEQUENCE [LARGE SCALE GENOMIC DNA]</scope>
    <source>
        <strain evidence="3 4">CECT 8654</strain>
    </source>
</reference>
<dbReference type="GO" id="GO:0051213">
    <property type="term" value="F:dioxygenase activity"/>
    <property type="evidence" value="ECO:0007669"/>
    <property type="project" value="UniProtKB-KW"/>
</dbReference>
<keyword evidence="4" id="KW-1185">Reference proteome</keyword>
<dbReference type="InterPro" id="IPR029068">
    <property type="entry name" value="Glyas_Bleomycin-R_OHBP_Dase"/>
</dbReference>
<dbReference type="GO" id="GO:0016829">
    <property type="term" value="F:lyase activity"/>
    <property type="evidence" value="ECO:0007669"/>
    <property type="project" value="UniProtKB-KW"/>
</dbReference>
<dbReference type="InterPro" id="IPR004360">
    <property type="entry name" value="Glyas_Fos-R_dOase_dom"/>
</dbReference>
<dbReference type="GO" id="GO:0046872">
    <property type="term" value="F:metal ion binding"/>
    <property type="evidence" value="ECO:0007669"/>
    <property type="project" value="UniProtKB-KW"/>
</dbReference>
<keyword evidence="3" id="KW-0223">Dioxygenase</keyword>
<evidence type="ECO:0000313" key="4">
    <source>
        <dbReference type="Proteomes" id="UP000537130"/>
    </source>
</evidence>
<dbReference type="InterPro" id="IPR037523">
    <property type="entry name" value="VOC_core"/>
</dbReference>
<dbReference type="Proteomes" id="UP000537130">
    <property type="component" value="Unassembled WGS sequence"/>
</dbReference>
<keyword evidence="3" id="KW-0560">Oxidoreductase</keyword>
<feature type="domain" description="VOC" evidence="2">
    <location>
        <begin position="8"/>
        <end position="126"/>
    </location>
</feature>
<gene>
    <name evidence="3" type="ORF">FHR99_001983</name>
</gene>